<proteinExistence type="predicted"/>
<dbReference type="Gene3D" id="2.130.10.10">
    <property type="entry name" value="YVTN repeat-like/Quinoprotein amine dehydrogenase"/>
    <property type="match status" value="1"/>
</dbReference>
<dbReference type="EMBL" id="AOMB01000034">
    <property type="protein sequence ID" value="EMA37564.1"/>
    <property type="molecule type" value="Genomic_DNA"/>
</dbReference>
<reference evidence="6 7" key="1">
    <citation type="journal article" date="2014" name="PLoS Genet.">
        <title>Phylogenetically driven sequencing of extremely halophilic archaea reveals strategies for static and dynamic osmo-response.</title>
        <authorList>
            <person name="Becker E.A."/>
            <person name="Seitzer P.M."/>
            <person name="Tritt A."/>
            <person name="Larsen D."/>
            <person name="Krusor M."/>
            <person name="Yao A.I."/>
            <person name="Wu D."/>
            <person name="Madern D."/>
            <person name="Eisen J.A."/>
            <person name="Darling A.E."/>
            <person name="Facciotti M.T."/>
        </authorList>
    </citation>
    <scope>NUCLEOTIDE SEQUENCE [LARGE SCALE GENOMIC DNA]</scope>
    <source>
        <strain evidence="6 7">100A6</strain>
    </source>
</reference>
<dbReference type="GO" id="GO:0016020">
    <property type="term" value="C:membrane"/>
    <property type="evidence" value="ECO:0007669"/>
    <property type="project" value="UniProtKB-SubCell"/>
</dbReference>
<evidence type="ECO:0000259" key="5">
    <source>
        <dbReference type="Pfam" id="PF13360"/>
    </source>
</evidence>
<dbReference type="Pfam" id="PF13360">
    <property type="entry name" value="PQQ_2"/>
    <property type="match status" value="2"/>
</dbReference>
<evidence type="ECO:0000256" key="4">
    <source>
        <dbReference type="ARBA" id="ARBA00023136"/>
    </source>
</evidence>
<dbReference type="PANTHER" id="PTHR21419:SF30">
    <property type="entry name" value="IG-LIKE DOMAIN-CONTAINING PROTEIN"/>
    <property type="match status" value="1"/>
</dbReference>
<comment type="caution">
    <text evidence="6">The sequence shown here is derived from an EMBL/GenBank/DDBJ whole genome shotgun (WGS) entry which is preliminary data.</text>
</comment>
<organism evidence="6 7">
    <name type="scientific">Halococcus hamelinensis 100A6</name>
    <dbReference type="NCBI Taxonomy" id="1132509"/>
    <lineage>
        <taxon>Archaea</taxon>
        <taxon>Methanobacteriati</taxon>
        <taxon>Methanobacteriota</taxon>
        <taxon>Stenosarchaea group</taxon>
        <taxon>Halobacteria</taxon>
        <taxon>Halobacteriales</taxon>
        <taxon>Halococcaceae</taxon>
        <taxon>Halococcus</taxon>
    </lineage>
</organism>
<dbReference type="SUPFAM" id="SSF69318">
    <property type="entry name" value="Integrin alpha N-terminal domain"/>
    <property type="match status" value="1"/>
</dbReference>
<accession>M0LYZ8</accession>
<evidence type="ECO:0000313" key="7">
    <source>
        <dbReference type="Proteomes" id="UP000011566"/>
    </source>
</evidence>
<evidence type="ECO:0000256" key="3">
    <source>
        <dbReference type="ARBA" id="ARBA00022989"/>
    </source>
</evidence>
<dbReference type="InterPro" id="IPR015943">
    <property type="entry name" value="WD40/YVTN_repeat-like_dom_sf"/>
</dbReference>
<protein>
    <recommendedName>
        <fullName evidence="5">Pyrrolo-quinoline quinone repeat domain-containing protein</fullName>
    </recommendedName>
</protein>
<dbReference type="RefSeq" id="WP_007694393.1">
    <property type="nucleotide sequence ID" value="NZ_AJRK01000046.1"/>
</dbReference>
<dbReference type="PANTHER" id="PTHR21419">
    <property type="match status" value="1"/>
</dbReference>
<gene>
    <name evidence="6" type="ORF">C447_12622</name>
</gene>
<dbReference type="InterPro" id="IPR002372">
    <property type="entry name" value="PQQ_rpt_dom"/>
</dbReference>
<evidence type="ECO:0000256" key="2">
    <source>
        <dbReference type="ARBA" id="ARBA00022692"/>
    </source>
</evidence>
<name>M0LYZ8_9EURY</name>
<dbReference type="AlphaFoldDB" id="M0LYZ8"/>
<dbReference type="eggNOG" id="arCOG02556">
    <property type="taxonomic scope" value="Archaea"/>
</dbReference>
<comment type="subcellular location">
    <subcellularLocation>
        <location evidence="1">Membrane</location>
        <topology evidence="1">Single-pass membrane protein</topology>
    </subcellularLocation>
</comment>
<dbReference type="OrthoDB" id="221432at2157"/>
<evidence type="ECO:0000256" key="1">
    <source>
        <dbReference type="ARBA" id="ARBA00004167"/>
    </source>
</evidence>
<dbReference type="InterPro" id="IPR028994">
    <property type="entry name" value="Integrin_alpha_N"/>
</dbReference>
<dbReference type="PATRIC" id="fig|1132509.6.peg.2904"/>
<evidence type="ECO:0000313" key="6">
    <source>
        <dbReference type="EMBL" id="EMA37564.1"/>
    </source>
</evidence>
<feature type="domain" description="Pyrrolo-quinoline quinone repeat" evidence="5">
    <location>
        <begin position="31"/>
        <end position="154"/>
    </location>
</feature>
<dbReference type="Gene3D" id="2.40.10.480">
    <property type="match status" value="1"/>
</dbReference>
<dbReference type="InterPro" id="IPR045232">
    <property type="entry name" value="FAM234"/>
</dbReference>
<feature type="domain" description="Pyrrolo-quinoline quinone repeat" evidence="5">
    <location>
        <begin position="265"/>
        <end position="398"/>
    </location>
</feature>
<keyword evidence="2" id="KW-0812">Transmembrane</keyword>
<sequence>MRPRTALVVAIVLVGLVGAAVVGLTNPGGLTGQSADNGTLSELWVSTPPAALESNHHTPAAAFVDGESFVVVPINSRRGTTCRLTTLDANGTERWNRTIASEECTIHSISDPTIADFDDDGDREVIAATSAEEVVAYDLRNGSVEFRHDLSSYGYSKPLVGDLLPGAGNETVVTDLGGGVFTFAGNGSVAWQRSFGDARVRQPAIGDVDGDGEPEIAIGQLGGEAIVLERDASVAWRQAIPNASATKWMTTGQADDDAALELTFATFFGEVVTLDGANGSVEWRRNLSAQGASVRVMGDGDGDGRTEVYVVARDGVLRSFDAANGSLDWRTRLTAETNARVMPPPSLGDLDGDGDPELVAVTAAGRVLVVDPTNGETVDSYERDVPINTFSRVADVDGDGNDEIFVIYDDARVVALAYDS</sequence>
<keyword evidence="7" id="KW-1185">Reference proteome</keyword>
<keyword evidence="3" id="KW-1133">Transmembrane helix</keyword>
<keyword evidence="4" id="KW-0472">Membrane</keyword>
<dbReference type="Proteomes" id="UP000011566">
    <property type="component" value="Unassembled WGS sequence"/>
</dbReference>